<evidence type="ECO:0000313" key="4">
    <source>
        <dbReference type="Proteomes" id="UP000309174"/>
    </source>
</evidence>
<organism evidence="3 4">
    <name type="scientific">Actinomadura soli</name>
    <dbReference type="NCBI Taxonomy" id="2508997"/>
    <lineage>
        <taxon>Bacteria</taxon>
        <taxon>Bacillati</taxon>
        <taxon>Actinomycetota</taxon>
        <taxon>Actinomycetes</taxon>
        <taxon>Streptosporangiales</taxon>
        <taxon>Thermomonosporaceae</taxon>
        <taxon>Actinomadura</taxon>
    </lineage>
</organism>
<protein>
    <submittedName>
        <fullName evidence="3">Uncharacterized protein</fullName>
    </submittedName>
</protein>
<feature type="transmembrane region" description="Helical" evidence="2">
    <location>
        <begin position="21"/>
        <end position="40"/>
    </location>
</feature>
<evidence type="ECO:0000313" key="3">
    <source>
        <dbReference type="EMBL" id="TMQ99247.1"/>
    </source>
</evidence>
<keyword evidence="4" id="KW-1185">Reference proteome</keyword>
<dbReference type="RefSeq" id="WP_138646289.1">
    <property type="nucleotide sequence ID" value="NZ_VCKW01000085.1"/>
</dbReference>
<reference evidence="3 4" key="1">
    <citation type="submission" date="2019-05" db="EMBL/GenBank/DDBJ databases">
        <title>Draft genome sequence of Actinomadura sp. 14C53.</title>
        <authorList>
            <person name="Saricaoglu S."/>
            <person name="Isik K."/>
        </authorList>
    </citation>
    <scope>NUCLEOTIDE SEQUENCE [LARGE SCALE GENOMIC DNA]</scope>
    <source>
        <strain evidence="3 4">14C53</strain>
    </source>
</reference>
<accession>A0A5C4JBQ8</accession>
<proteinExistence type="predicted"/>
<evidence type="ECO:0000256" key="2">
    <source>
        <dbReference type="SAM" id="Phobius"/>
    </source>
</evidence>
<dbReference type="Proteomes" id="UP000309174">
    <property type="component" value="Unassembled WGS sequence"/>
</dbReference>
<name>A0A5C4JBQ8_9ACTN</name>
<feature type="region of interest" description="Disordered" evidence="1">
    <location>
        <begin position="67"/>
        <end position="97"/>
    </location>
</feature>
<sequence length="97" mass="9810">MKVQTGGDHDDRRGVFIPAEVLVTAAIVLVGLALAALAAVFPPVGSPVSVGVGVGGFLYGIYHDRRRPPGRPPTELPAGLPNGFAEAERPDIGAGGG</sequence>
<comment type="caution">
    <text evidence="3">The sequence shown here is derived from an EMBL/GenBank/DDBJ whole genome shotgun (WGS) entry which is preliminary data.</text>
</comment>
<evidence type="ECO:0000256" key="1">
    <source>
        <dbReference type="SAM" id="MobiDB-lite"/>
    </source>
</evidence>
<dbReference type="OrthoDB" id="9965395at2"/>
<dbReference type="EMBL" id="VCKW01000085">
    <property type="protein sequence ID" value="TMQ99247.1"/>
    <property type="molecule type" value="Genomic_DNA"/>
</dbReference>
<dbReference type="AlphaFoldDB" id="A0A5C4JBQ8"/>
<keyword evidence="2" id="KW-1133">Transmembrane helix</keyword>
<feature type="transmembrane region" description="Helical" evidence="2">
    <location>
        <begin position="46"/>
        <end position="62"/>
    </location>
</feature>
<gene>
    <name evidence="3" type="ORF">ETD83_18005</name>
</gene>
<keyword evidence="2" id="KW-0472">Membrane</keyword>
<keyword evidence="2" id="KW-0812">Transmembrane</keyword>